<name>E1SNR5_FERBD</name>
<dbReference type="EMBL" id="CP002209">
    <property type="protein sequence ID" value="ADN77722.1"/>
    <property type="molecule type" value="Genomic_DNA"/>
</dbReference>
<dbReference type="HOGENOM" id="CLU_2861147_0_0_6"/>
<keyword evidence="2" id="KW-1185">Reference proteome</keyword>
<evidence type="ECO:0000313" key="2">
    <source>
        <dbReference type="Proteomes" id="UP000006683"/>
    </source>
</evidence>
<dbReference type="GeneID" id="67183732"/>
<dbReference type="KEGG" id="fbl:Fbal_3525"/>
<dbReference type="AlphaFoldDB" id="E1SNR5"/>
<organism evidence="1 2">
    <name type="scientific">Ferrimonas balearica (strain DSM 9799 / CCM 4581 / KCTC 23876 / PAT)</name>
    <dbReference type="NCBI Taxonomy" id="550540"/>
    <lineage>
        <taxon>Bacteria</taxon>
        <taxon>Pseudomonadati</taxon>
        <taxon>Pseudomonadota</taxon>
        <taxon>Gammaproteobacteria</taxon>
        <taxon>Alteromonadales</taxon>
        <taxon>Ferrimonadaceae</taxon>
        <taxon>Ferrimonas</taxon>
    </lineage>
</organism>
<dbReference type="STRING" id="550540.Fbal_3525"/>
<proteinExistence type="predicted"/>
<evidence type="ECO:0000313" key="1">
    <source>
        <dbReference type="EMBL" id="ADN77722.1"/>
    </source>
</evidence>
<sequence length="64" mass="7072">MQVQVGIDIEKLAALVRSGAVCIADLQALDADTKAALWRLCLHCVECDRELTQSVVVTPYTDRR</sequence>
<dbReference type="OrthoDB" id="5919030at2"/>
<dbReference type="Proteomes" id="UP000006683">
    <property type="component" value="Chromosome"/>
</dbReference>
<accession>E1SNR5</accession>
<dbReference type="RefSeq" id="WP_013347028.1">
    <property type="nucleotide sequence ID" value="NC_014541.1"/>
</dbReference>
<reference evidence="1 2" key="1">
    <citation type="journal article" date="2010" name="Stand. Genomic Sci.">
        <title>Complete genome sequence of Ferrimonas balearica type strain (PAT).</title>
        <authorList>
            <person name="Nolan M."/>
            <person name="Sikorski J."/>
            <person name="Davenport K."/>
            <person name="Lucas S."/>
            <person name="Glavina Del Rio T."/>
            <person name="Tice H."/>
            <person name="Cheng J."/>
            <person name="Goodwin L."/>
            <person name="Pitluck S."/>
            <person name="Liolios K."/>
            <person name="Ivanova N."/>
            <person name="Mavromatis K."/>
            <person name="Ovchinnikova G."/>
            <person name="Pati A."/>
            <person name="Chen A."/>
            <person name="Palaniappan K."/>
            <person name="Land M."/>
            <person name="Hauser L."/>
            <person name="Chang Y."/>
            <person name="Jeffries C."/>
            <person name="Tapia R."/>
            <person name="Brettin T."/>
            <person name="Detter J."/>
            <person name="Han C."/>
            <person name="Yasawong M."/>
            <person name="Rohde M."/>
            <person name="Tindall B."/>
            <person name="Goker M."/>
            <person name="Woyke T."/>
            <person name="Bristow J."/>
            <person name="Eisen J."/>
            <person name="Markowitz V."/>
            <person name="Hugenholtz P."/>
            <person name="Kyrpides N."/>
            <person name="Klenk H."/>
            <person name="Lapidus A."/>
        </authorList>
    </citation>
    <scope>NUCLEOTIDE SEQUENCE [LARGE SCALE GENOMIC DNA]</scope>
    <source>
        <strain evidence="2">DSM 9799 / CCM 4581 / KCTC 23876 / PAT</strain>
    </source>
</reference>
<protein>
    <submittedName>
        <fullName evidence="1">Uncharacterized protein</fullName>
    </submittedName>
</protein>
<gene>
    <name evidence="1" type="ordered locus">Fbal_3525</name>
</gene>